<evidence type="ECO:0008006" key="5">
    <source>
        <dbReference type="Google" id="ProtNLM"/>
    </source>
</evidence>
<evidence type="ECO:0000313" key="3">
    <source>
        <dbReference type="EMBL" id="GLL01755.1"/>
    </source>
</evidence>
<dbReference type="PANTHER" id="PTHR24321">
    <property type="entry name" value="DEHYDROGENASES, SHORT CHAIN"/>
    <property type="match status" value="1"/>
</dbReference>
<dbReference type="AlphaFoldDB" id="A0A9W6KJ45"/>
<keyword evidence="2" id="KW-0560">Oxidoreductase</keyword>
<dbReference type="InterPro" id="IPR036291">
    <property type="entry name" value="NAD(P)-bd_dom_sf"/>
</dbReference>
<comment type="caution">
    <text evidence="3">The sequence shown here is derived from an EMBL/GenBank/DDBJ whole genome shotgun (WGS) entry which is preliminary data.</text>
</comment>
<evidence type="ECO:0000256" key="1">
    <source>
        <dbReference type="ARBA" id="ARBA00006484"/>
    </source>
</evidence>
<dbReference type="Proteomes" id="UP001143480">
    <property type="component" value="Unassembled WGS sequence"/>
</dbReference>
<reference evidence="3" key="2">
    <citation type="submission" date="2023-01" db="EMBL/GenBank/DDBJ databases">
        <authorList>
            <person name="Sun Q."/>
            <person name="Evtushenko L."/>
        </authorList>
    </citation>
    <scope>NUCLEOTIDE SEQUENCE</scope>
    <source>
        <strain evidence="3">VKM Ac-1321</strain>
    </source>
</reference>
<name>A0A9W6KJ45_9ACTN</name>
<sequence length="237" mass="24190">MTFAVTARSSSRAADPGEGVVFASSFELKGRTAVVLGGCDGVAAAVCRLLSERGARVAIVGPDELALADLVDELRWNGAEAVGIVAERLDRADAAAMDSVRGSVIGELGPPELLFVLPGALDNRSWQRTVDNGLTGTFLALQAFVPTMAEAGRGAVVTLAPVGADPATNAVGGGVTALTQHYARLFAAAGVRANVVSWTPCDSTVEDAAFAALYLASDAAARMTATTLDVAGTLMRL</sequence>
<evidence type="ECO:0000313" key="4">
    <source>
        <dbReference type="Proteomes" id="UP001143480"/>
    </source>
</evidence>
<protein>
    <recommendedName>
        <fullName evidence="5">SDR family oxidoreductase</fullName>
    </recommendedName>
</protein>
<comment type="similarity">
    <text evidence="1">Belongs to the short-chain dehydrogenases/reductases (SDR) family.</text>
</comment>
<dbReference type="Pfam" id="PF00106">
    <property type="entry name" value="adh_short"/>
    <property type="match status" value="1"/>
</dbReference>
<dbReference type="Gene3D" id="3.40.50.720">
    <property type="entry name" value="NAD(P)-binding Rossmann-like Domain"/>
    <property type="match status" value="1"/>
</dbReference>
<dbReference type="PANTHER" id="PTHR24321:SF8">
    <property type="entry name" value="ESTRADIOL 17-BETA-DEHYDROGENASE 8-RELATED"/>
    <property type="match status" value="1"/>
</dbReference>
<dbReference type="SUPFAM" id="SSF51735">
    <property type="entry name" value="NAD(P)-binding Rossmann-fold domains"/>
    <property type="match status" value="1"/>
</dbReference>
<dbReference type="InterPro" id="IPR002347">
    <property type="entry name" value="SDR_fam"/>
</dbReference>
<proteinExistence type="inferred from homology"/>
<dbReference type="GO" id="GO:0016491">
    <property type="term" value="F:oxidoreductase activity"/>
    <property type="evidence" value="ECO:0007669"/>
    <property type="project" value="UniProtKB-KW"/>
</dbReference>
<keyword evidence="4" id="KW-1185">Reference proteome</keyword>
<organism evidence="3 4">
    <name type="scientific">Dactylosporangium matsuzakiense</name>
    <dbReference type="NCBI Taxonomy" id="53360"/>
    <lineage>
        <taxon>Bacteria</taxon>
        <taxon>Bacillati</taxon>
        <taxon>Actinomycetota</taxon>
        <taxon>Actinomycetes</taxon>
        <taxon>Micromonosporales</taxon>
        <taxon>Micromonosporaceae</taxon>
        <taxon>Dactylosporangium</taxon>
    </lineage>
</organism>
<gene>
    <name evidence="3" type="ORF">GCM10017581_034970</name>
</gene>
<accession>A0A9W6KJ45</accession>
<dbReference type="EMBL" id="BSFP01000018">
    <property type="protein sequence ID" value="GLL01755.1"/>
    <property type="molecule type" value="Genomic_DNA"/>
</dbReference>
<evidence type="ECO:0000256" key="2">
    <source>
        <dbReference type="ARBA" id="ARBA00023002"/>
    </source>
</evidence>
<reference evidence="3" key="1">
    <citation type="journal article" date="2014" name="Int. J. Syst. Evol. Microbiol.">
        <title>Complete genome sequence of Corynebacterium casei LMG S-19264T (=DSM 44701T), isolated from a smear-ripened cheese.</title>
        <authorList>
            <consortium name="US DOE Joint Genome Institute (JGI-PGF)"/>
            <person name="Walter F."/>
            <person name="Albersmeier A."/>
            <person name="Kalinowski J."/>
            <person name="Ruckert C."/>
        </authorList>
    </citation>
    <scope>NUCLEOTIDE SEQUENCE</scope>
    <source>
        <strain evidence="3">VKM Ac-1321</strain>
    </source>
</reference>
<dbReference type="RefSeq" id="WP_261963579.1">
    <property type="nucleotide sequence ID" value="NZ_BAAAXA010000003.1"/>
</dbReference>